<dbReference type="EMBL" id="CP061336">
    <property type="protein sequence ID" value="QNU68125.1"/>
    <property type="molecule type" value="Genomic_DNA"/>
</dbReference>
<gene>
    <name evidence="1" type="ORF">EHE19_006745</name>
</gene>
<name>A0A7H1VRW3_9FIRM</name>
<sequence length="59" mass="6799">MSFPAPPTITSFPFSPYMMSFPSPPRRMSSPFELLFDYGLVIKELGYEKLIDVNGFIQY</sequence>
<dbReference type="AlphaFoldDB" id="A0A7H1VRW3"/>
<organism evidence="1 2">
    <name type="scientific">Ruminiclostridium herbifermentans</name>
    <dbReference type="NCBI Taxonomy" id="2488810"/>
    <lineage>
        <taxon>Bacteria</taxon>
        <taxon>Bacillati</taxon>
        <taxon>Bacillota</taxon>
        <taxon>Clostridia</taxon>
        <taxon>Eubacteriales</taxon>
        <taxon>Oscillospiraceae</taxon>
        <taxon>Ruminiclostridium</taxon>
    </lineage>
</organism>
<proteinExistence type="predicted"/>
<dbReference type="Proteomes" id="UP000306409">
    <property type="component" value="Chromosome"/>
</dbReference>
<keyword evidence="2" id="KW-1185">Reference proteome</keyword>
<evidence type="ECO:0000313" key="1">
    <source>
        <dbReference type="EMBL" id="QNU68125.1"/>
    </source>
</evidence>
<protein>
    <submittedName>
        <fullName evidence="1">Uncharacterized protein</fullName>
    </submittedName>
</protein>
<accession>A0A7H1VRW3</accession>
<evidence type="ECO:0000313" key="2">
    <source>
        <dbReference type="Proteomes" id="UP000306409"/>
    </source>
</evidence>
<dbReference type="KEGG" id="rher:EHE19_006745"/>
<reference evidence="1 2" key="1">
    <citation type="submission" date="2020-09" db="EMBL/GenBank/DDBJ databases">
        <title>Characterization and genome sequencing of Ruminiclostridium sp. nov. MA18.</title>
        <authorList>
            <person name="Rettenmaier R."/>
            <person name="Kowollik M.-L."/>
            <person name="Liebl W."/>
            <person name="Zverlov V."/>
        </authorList>
    </citation>
    <scope>NUCLEOTIDE SEQUENCE [LARGE SCALE GENOMIC DNA]</scope>
    <source>
        <strain evidence="1 2">MA18</strain>
    </source>
</reference>